<keyword evidence="1" id="KW-0812">Transmembrane</keyword>
<sequence length="225" mass="23391">MEVLGVLLPLAIGVAFSSVPIMAMIVLLLSPRGQASGLAYLLGYAVGLAGVTVGFTAGLRAIPSEGAAPSPLVIGVAEIVLGVLGVVFAGVSFRRARARRLAATTPPQLPAWLKRVARFGPVPSFVVGIVLNLRPKALVLATAAALALNGGELTPVSWTIDTAIYLVIGLSTVAAPVIVVWRSGERAREVLERADRWLARNSYIVTSVVILMVGVVLIGDGLTRL</sequence>
<dbReference type="Pfam" id="PF11139">
    <property type="entry name" value="SfLAP"/>
    <property type="match status" value="1"/>
</dbReference>
<dbReference type="InterPro" id="IPR021315">
    <property type="entry name" value="Gap/Sap"/>
</dbReference>
<dbReference type="EMBL" id="JANTHX010000008">
    <property type="protein sequence ID" value="MCS0500315.1"/>
    <property type="molecule type" value="Genomic_DNA"/>
</dbReference>
<keyword evidence="1" id="KW-0472">Membrane</keyword>
<feature type="transmembrane region" description="Helical" evidence="1">
    <location>
        <begin position="41"/>
        <end position="62"/>
    </location>
</feature>
<feature type="transmembrane region" description="Helical" evidence="1">
    <location>
        <begin position="202"/>
        <end position="219"/>
    </location>
</feature>
<comment type="caution">
    <text evidence="2">The sequence shown here is derived from an EMBL/GenBank/DDBJ whole genome shotgun (WGS) entry which is preliminary data.</text>
</comment>
<gene>
    <name evidence="2" type="ORF">NUH29_12235</name>
</gene>
<feature type="transmembrane region" description="Helical" evidence="1">
    <location>
        <begin position="163"/>
        <end position="181"/>
    </location>
</feature>
<evidence type="ECO:0000256" key="1">
    <source>
        <dbReference type="SAM" id="Phobius"/>
    </source>
</evidence>
<keyword evidence="1" id="KW-1133">Transmembrane helix</keyword>
<accession>A0ABT1ZHZ7</accession>
<evidence type="ECO:0000313" key="2">
    <source>
        <dbReference type="EMBL" id="MCS0500315.1"/>
    </source>
</evidence>
<feature type="transmembrane region" description="Helical" evidence="1">
    <location>
        <begin position="6"/>
        <end position="29"/>
    </location>
</feature>
<dbReference type="RefSeq" id="WP_258799463.1">
    <property type="nucleotide sequence ID" value="NZ_JANTHX010000008.1"/>
</dbReference>
<name>A0ABT1ZHZ7_9MICO</name>
<proteinExistence type="predicted"/>
<organism evidence="2 3">
    <name type="scientific">Protaetiibacter mangrovi</name>
    <dbReference type="NCBI Taxonomy" id="2970926"/>
    <lineage>
        <taxon>Bacteria</taxon>
        <taxon>Bacillati</taxon>
        <taxon>Actinomycetota</taxon>
        <taxon>Actinomycetes</taxon>
        <taxon>Micrococcales</taxon>
        <taxon>Microbacteriaceae</taxon>
        <taxon>Protaetiibacter</taxon>
    </lineage>
</organism>
<reference evidence="2 3" key="1">
    <citation type="submission" date="2022-08" db="EMBL/GenBank/DDBJ databases">
        <authorList>
            <person name="Li F."/>
        </authorList>
    </citation>
    <scope>NUCLEOTIDE SEQUENCE [LARGE SCALE GENOMIC DNA]</scope>
    <source>
        <strain evidence="2 3">10F1B-8-1</strain>
    </source>
</reference>
<protein>
    <submittedName>
        <fullName evidence="2">GAP family protein</fullName>
    </submittedName>
</protein>
<feature type="transmembrane region" description="Helical" evidence="1">
    <location>
        <begin position="68"/>
        <end position="91"/>
    </location>
</feature>
<feature type="transmembrane region" description="Helical" evidence="1">
    <location>
        <begin position="125"/>
        <end position="148"/>
    </location>
</feature>
<evidence type="ECO:0000313" key="3">
    <source>
        <dbReference type="Proteomes" id="UP001205337"/>
    </source>
</evidence>
<dbReference type="Proteomes" id="UP001205337">
    <property type="component" value="Unassembled WGS sequence"/>
</dbReference>
<keyword evidence="3" id="KW-1185">Reference proteome</keyword>